<evidence type="ECO:0000313" key="6">
    <source>
        <dbReference type="Proteomes" id="UP001596050"/>
    </source>
</evidence>
<dbReference type="SMART" id="SM00086">
    <property type="entry name" value="PAC"/>
    <property type="match status" value="2"/>
</dbReference>
<evidence type="ECO:0000259" key="3">
    <source>
        <dbReference type="PROSITE" id="PS50883"/>
    </source>
</evidence>
<dbReference type="PROSITE" id="PS50113">
    <property type="entry name" value="PAC"/>
    <property type="match status" value="1"/>
</dbReference>
<proteinExistence type="predicted"/>
<dbReference type="Gene3D" id="3.30.70.270">
    <property type="match status" value="1"/>
</dbReference>
<dbReference type="SUPFAM" id="SSF141868">
    <property type="entry name" value="EAL domain-like"/>
    <property type="match status" value="1"/>
</dbReference>
<dbReference type="InterPro" id="IPR000160">
    <property type="entry name" value="GGDEF_dom"/>
</dbReference>
<comment type="caution">
    <text evidence="5">The sequence shown here is derived from an EMBL/GenBank/DDBJ whole genome shotgun (WGS) entry which is preliminary data.</text>
</comment>
<reference evidence="6" key="1">
    <citation type="journal article" date="2019" name="Int. J. Syst. Evol. Microbiol.">
        <title>The Global Catalogue of Microorganisms (GCM) 10K type strain sequencing project: providing services to taxonomists for standard genome sequencing and annotation.</title>
        <authorList>
            <consortium name="The Broad Institute Genomics Platform"/>
            <consortium name="The Broad Institute Genome Sequencing Center for Infectious Disease"/>
            <person name="Wu L."/>
            <person name="Ma J."/>
        </authorList>
    </citation>
    <scope>NUCLEOTIDE SEQUENCE [LARGE SCALE GENOMIC DNA]</scope>
    <source>
        <strain evidence="6">KACC 12649</strain>
    </source>
</reference>
<dbReference type="RefSeq" id="WP_379783728.1">
    <property type="nucleotide sequence ID" value="NZ_JBHSMU010000013.1"/>
</dbReference>
<keyword evidence="6" id="KW-1185">Reference proteome</keyword>
<dbReference type="CDD" id="cd01949">
    <property type="entry name" value="GGDEF"/>
    <property type="match status" value="1"/>
</dbReference>
<organism evidence="5 6">
    <name type="scientific">Massilia niabensis</name>
    <dbReference type="NCBI Taxonomy" id="544910"/>
    <lineage>
        <taxon>Bacteria</taxon>
        <taxon>Pseudomonadati</taxon>
        <taxon>Pseudomonadota</taxon>
        <taxon>Betaproteobacteria</taxon>
        <taxon>Burkholderiales</taxon>
        <taxon>Oxalobacteraceae</taxon>
        <taxon>Telluria group</taxon>
        <taxon>Massilia</taxon>
    </lineage>
</organism>
<dbReference type="InterPro" id="IPR035965">
    <property type="entry name" value="PAS-like_dom_sf"/>
</dbReference>
<dbReference type="PROSITE" id="PS50883">
    <property type="entry name" value="EAL"/>
    <property type="match status" value="1"/>
</dbReference>
<feature type="domain" description="PAS" evidence="1">
    <location>
        <begin position="10"/>
        <end position="83"/>
    </location>
</feature>
<dbReference type="InterPro" id="IPR029787">
    <property type="entry name" value="Nucleotide_cyclase"/>
</dbReference>
<dbReference type="SUPFAM" id="SSF55073">
    <property type="entry name" value="Nucleotide cyclase"/>
    <property type="match status" value="1"/>
</dbReference>
<dbReference type="Pfam" id="PF00563">
    <property type="entry name" value="EAL"/>
    <property type="match status" value="1"/>
</dbReference>
<accession>A0ABW0L5P7</accession>
<dbReference type="Pfam" id="PF08448">
    <property type="entry name" value="PAS_4"/>
    <property type="match status" value="1"/>
</dbReference>
<dbReference type="SUPFAM" id="SSF55785">
    <property type="entry name" value="PYP-like sensor domain (PAS domain)"/>
    <property type="match status" value="3"/>
</dbReference>
<dbReference type="EMBL" id="JBHSMU010000013">
    <property type="protein sequence ID" value="MFC5460661.1"/>
    <property type="molecule type" value="Genomic_DNA"/>
</dbReference>
<evidence type="ECO:0000259" key="2">
    <source>
        <dbReference type="PROSITE" id="PS50113"/>
    </source>
</evidence>
<name>A0ABW0L5P7_9BURK</name>
<dbReference type="InterPro" id="IPR001610">
    <property type="entry name" value="PAC"/>
</dbReference>
<dbReference type="Proteomes" id="UP001596050">
    <property type="component" value="Unassembled WGS sequence"/>
</dbReference>
<gene>
    <name evidence="5" type="ORF">ACFPN5_12680</name>
</gene>
<dbReference type="SMART" id="SM00267">
    <property type="entry name" value="GGDEF"/>
    <property type="match status" value="1"/>
</dbReference>
<evidence type="ECO:0000313" key="5">
    <source>
        <dbReference type="EMBL" id="MFC5460661.1"/>
    </source>
</evidence>
<dbReference type="PROSITE" id="PS50112">
    <property type="entry name" value="PAS"/>
    <property type="match status" value="2"/>
</dbReference>
<dbReference type="SMART" id="SM00091">
    <property type="entry name" value="PAS"/>
    <property type="match status" value="3"/>
</dbReference>
<dbReference type="InterPro" id="IPR013656">
    <property type="entry name" value="PAS_4"/>
</dbReference>
<dbReference type="SMART" id="SM00052">
    <property type="entry name" value="EAL"/>
    <property type="match status" value="1"/>
</dbReference>
<dbReference type="InterPro" id="IPR000700">
    <property type="entry name" value="PAS-assoc_C"/>
</dbReference>
<feature type="domain" description="EAL" evidence="3">
    <location>
        <begin position="546"/>
        <end position="799"/>
    </location>
</feature>
<dbReference type="Gene3D" id="3.20.20.450">
    <property type="entry name" value="EAL domain"/>
    <property type="match status" value="1"/>
</dbReference>
<dbReference type="InterPro" id="IPR001633">
    <property type="entry name" value="EAL_dom"/>
</dbReference>
<dbReference type="PROSITE" id="PS50887">
    <property type="entry name" value="GGDEF"/>
    <property type="match status" value="1"/>
</dbReference>
<dbReference type="InterPro" id="IPR035919">
    <property type="entry name" value="EAL_sf"/>
</dbReference>
<evidence type="ECO:0000259" key="1">
    <source>
        <dbReference type="PROSITE" id="PS50112"/>
    </source>
</evidence>
<protein>
    <submittedName>
        <fullName evidence="5">EAL domain-containing protein</fullName>
    </submittedName>
</protein>
<dbReference type="CDD" id="cd00130">
    <property type="entry name" value="PAS"/>
    <property type="match status" value="3"/>
</dbReference>
<dbReference type="Pfam" id="PF13426">
    <property type="entry name" value="PAS_9"/>
    <property type="match status" value="1"/>
</dbReference>
<dbReference type="PANTHER" id="PTHR44757">
    <property type="entry name" value="DIGUANYLATE CYCLASE DGCP"/>
    <property type="match status" value="1"/>
</dbReference>
<dbReference type="InterPro" id="IPR013767">
    <property type="entry name" value="PAS_fold"/>
</dbReference>
<evidence type="ECO:0000259" key="4">
    <source>
        <dbReference type="PROSITE" id="PS50887"/>
    </source>
</evidence>
<feature type="domain" description="PAS" evidence="1">
    <location>
        <begin position="135"/>
        <end position="205"/>
    </location>
</feature>
<feature type="domain" description="GGDEF" evidence="4">
    <location>
        <begin position="405"/>
        <end position="537"/>
    </location>
</feature>
<dbReference type="InterPro" id="IPR043128">
    <property type="entry name" value="Rev_trsase/Diguanyl_cyclase"/>
</dbReference>
<dbReference type="Pfam" id="PF00989">
    <property type="entry name" value="PAS"/>
    <property type="match status" value="1"/>
</dbReference>
<dbReference type="InterPro" id="IPR000014">
    <property type="entry name" value="PAS"/>
</dbReference>
<dbReference type="NCBIfam" id="TIGR00254">
    <property type="entry name" value="GGDEF"/>
    <property type="match status" value="1"/>
</dbReference>
<dbReference type="Gene3D" id="3.30.450.20">
    <property type="entry name" value="PAS domain"/>
    <property type="match status" value="3"/>
</dbReference>
<sequence>MDLSAIGNDSERFFRTMLQLSNSPILITDAKARDNPIILVNPAFERATGYRAEEVLGRNCRLLQNDDRQQPGRTVIANAVRTGTSCDALLRNYRKDGQMFWIRIYMFPVTDSRGDITHFVGIQHEVTAETEFVHALKEKQAFIDTSPDVYLKVAADLTIVQVNGAFEAISGWSAAELVGKNAVMLIPPERLADARMQFRTLLLQNEPSRFNAEYTCRAGDRITIEWTATRTEAKDHLLLVGRDITAKQVAQREAARANAQVASILGSITEGCFSLDRGWNCTYMNAKAGEWLNRRPADLIGKNLWDEFPQAIGGAFYDTYHHAMRTQQFSQCEAFYAPVGRWLEARAYPSDDGLTVFFLDISERKKHELALVYSATHDSLTDLPNRSACLQTLSRRLGTSGAAREEVAVIFIDLDRFKEINDAFGHAAGDEVLEQIGRRLLGFSSDTCYPSRISGDEFVIIVTGDGEAKVRILALQILDSIAAPIVVKEREITLGGSIGIALAGKTNMSADDLINQADTAMYLSKSKGRHAITVFNGDVNNWNLRRHRLRQDMLHALHNGEFLLHYQPQVSLMDNCVVGAEALIRWQHPEYGLLSPSAFLEIAEESPLIVEMGAWVFNEACRQLRHWQELGHSLQMSVNVSARQLASRDLPGMMEQAIKGHGLSAHFVKLEVTESMLAQDFDAAAQVLAALKQKGFRIALDDFGTGYSNLAYISRLPVTAIKIDRSFVTGLTVDKTALPLITGIVALAKSLDLTVVCEGIETPEQRKLLESTQCDSIQGYLISRPLPAEDFYSGFLKTRFM</sequence>
<dbReference type="Pfam" id="PF00990">
    <property type="entry name" value="GGDEF"/>
    <property type="match status" value="1"/>
</dbReference>
<feature type="domain" description="PAC" evidence="2">
    <location>
        <begin position="84"/>
        <end position="138"/>
    </location>
</feature>
<dbReference type="CDD" id="cd01948">
    <property type="entry name" value="EAL"/>
    <property type="match status" value="1"/>
</dbReference>
<dbReference type="InterPro" id="IPR052155">
    <property type="entry name" value="Biofilm_reg_signaling"/>
</dbReference>
<dbReference type="NCBIfam" id="TIGR00229">
    <property type="entry name" value="sensory_box"/>
    <property type="match status" value="2"/>
</dbReference>
<dbReference type="PANTHER" id="PTHR44757:SF2">
    <property type="entry name" value="BIOFILM ARCHITECTURE MAINTENANCE PROTEIN MBAA"/>
    <property type="match status" value="1"/>
</dbReference>